<evidence type="ECO:0000256" key="2">
    <source>
        <dbReference type="ARBA" id="ARBA00012682"/>
    </source>
</evidence>
<dbReference type="InterPro" id="IPR019832">
    <property type="entry name" value="Mn/Fe_SOD_C"/>
</dbReference>
<dbReference type="PANTHER" id="PTHR11404">
    <property type="entry name" value="SUPEROXIDE DISMUTASE 2"/>
    <property type="match status" value="1"/>
</dbReference>
<dbReference type="SUPFAM" id="SSF46609">
    <property type="entry name" value="Fe,Mn superoxide dismutase (SOD), N-terminal domain"/>
    <property type="match status" value="1"/>
</dbReference>
<dbReference type="PROSITE" id="PS00088">
    <property type="entry name" value="SOD_MN"/>
    <property type="match status" value="1"/>
</dbReference>
<comment type="caution">
    <text evidence="8">The sequence shown here is derived from an EMBL/GenBank/DDBJ whole genome shotgun (WGS) entry which is preliminary data.</text>
</comment>
<evidence type="ECO:0000313" key="8">
    <source>
        <dbReference type="EMBL" id="MCH6470492.1"/>
    </source>
</evidence>
<dbReference type="SUPFAM" id="SSF54719">
    <property type="entry name" value="Fe,Mn superoxide dismutase (SOD), C-terminal domain"/>
    <property type="match status" value="1"/>
</dbReference>
<feature type="domain" description="Manganese/iron superoxide dismutase C-terminal" evidence="7">
    <location>
        <begin position="94"/>
        <end position="196"/>
    </location>
</feature>
<dbReference type="Pfam" id="PF02777">
    <property type="entry name" value="Sod_Fe_C"/>
    <property type="match status" value="1"/>
</dbReference>
<dbReference type="EMBL" id="JAKZBV010000001">
    <property type="protein sequence ID" value="MCH6470492.1"/>
    <property type="molecule type" value="Genomic_DNA"/>
</dbReference>
<protein>
    <recommendedName>
        <fullName evidence="2 5">Superoxide dismutase</fullName>
        <ecNumber evidence="2 5">1.15.1.1</ecNumber>
    </recommendedName>
</protein>
<dbReference type="InterPro" id="IPR036324">
    <property type="entry name" value="Mn/Fe_SOD_N_sf"/>
</dbReference>
<keyword evidence="3 5" id="KW-0479">Metal-binding</keyword>
<evidence type="ECO:0000256" key="4">
    <source>
        <dbReference type="ARBA" id="ARBA00023002"/>
    </source>
</evidence>
<evidence type="ECO:0000256" key="3">
    <source>
        <dbReference type="ARBA" id="ARBA00022723"/>
    </source>
</evidence>
<organism evidence="8 9">
    <name type="scientific">Sinomonas terrae</name>
    <dbReference type="NCBI Taxonomy" id="2908838"/>
    <lineage>
        <taxon>Bacteria</taxon>
        <taxon>Bacillati</taxon>
        <taxon>Actinomycetota</taxon>
        <taxon>Actinomycetes</taxon>
        <taxon>Micrococcales</taxon>
        <taxon>Micrococcaceae</taxon>
        <taxon>Sinomonas</taxon>
    </lineage>
</organism>
<proteinExistence type="inferred from homology"/>
<dbReference type="InterPro" id="IPR019833">
    <property type="entry name" value="Mn/Fe_SOD_BS"/>
</dbReference>
<reference evidence="8 9" key="1">
    <citation type="submission" date="2022-03" db="EMBL/GenBank/DDBJ databases">
        <title>Sinomonas sp. isolated from a soil.</title>
        <authorList>
            <person name="Han J."/>
            <person name="Kim D.-U."/>
        </authorList>
    </citation>
    <scope>NUCLEOTIDE SEQUENCE [LARGE SCALE GENOMIC DNA]</scope>
    <source>
        <strain evidence="8 9">5-5</strain>
    </source>
</reference>
<dbReference type="PANTHER" id="PTHR11404:SF6">
    <property type="entry name" value="SUPEROXIDE DISMUTASE [MN], MITOCHONDRIAL"/>
    <property type="match status" value="1"/>
</dbReference>
<evidence type="ECO:0000313" key="9">
    <source>
        <dbReference type="Proteomes" id="UP001202922"/>
    </source>
</evidence>
<dbReference type="PIRSF" id="PIRSF000349">
    <property type="entry name" value="SODismutase"/>
    <property type="match status" value="1"/>
</dbReference>
<comment type="function">
    <text evidence="5">Destroys radicals which are normally produced within the cells and which are toxic to biological systems.</text>
</comment>
<dbReference type="PRINTS" id="PR01703">
    <property type="entry name" value="MNSODISMTASE"/>
</dbReference>
<evidence type="ECO:0000256" key="1">
    <source>
        <dbReference type="ARBA" id="ARBA00008714"/>
    </source>
</evidence>
<name>A0ABS9U1W4_9MICC</name>
<sequence length="211" mass="23228">MEDVVTYVLPDLPYDYAALEPHISARIMELHHDKHHASYVAGANTALEKLAEARESGNFTDIPRLSKDLAFHLGGHTNHSIFWKNLSPEGGGRPEGELAAAIDDAFGSFDKFVAHFSAAATSLQGSGWAILAYEPLGGNIVIEQLYDQQGNIPVATVPLLMLDMWEHAFYLDYVNVKADYVKAFWNIVNWADVAQRFEAARSGAKSLVTPV</sequence>
<dbReference type="RefSeq" id="WP_241053997.1">
    <property type="nucleotide sequence ID" value="NZ_JAKZBV010000001.1"/>
</dbReference>
<keyword evidence="4 5" id="KW-0560">Oxidoreductase</keyword>
<evidence type="ECO:0000259" key="7">
    <source>
        <dbReference type="Pfam" id="PF02777"/>
    </source>
</evidence>
<comment type="catalytic activity">
    <reaction evidence="5">
        <text>2 superoxide + 2 H(+) = H2O2 + O2</text>
        <dbReference type="Rhea" id="RHEA:20696"/>
        <dbReference type="ChEBI" id="CHEBI:15378"/>
        <dbReference type="ChEBI" id="CHEBI:15379"/>
        <dbReference type="ChEBI" id="CHEBI:16240"/>
        <dbReference type="ChEBI" id="CHEBI:18421"/>
        <dbReference type="EC" id="1.15.1.1"/>
    </reaction>
</comment>
<dbReference type="InterPro" id="IPR036314">
    <property type="entry name" value="SOD_C_sf"/>
</dbReference>
<evidence type="ECO:0000259" key="6">
    <source>
        <dbReference type="Pfam" id="PF00081"/>
    </source>
</evidence>
<dbReference type="Proteomes" id="UP001202922">
    <property type="component" value="Unassembled WGS sequence"/>
</dbReference>
<dbReference type="InterPro" id="IPR019831">
    <property type="entry name" value="Mn/Fe_SOD_N"/>
</dbReference>
<dbReference type="Gene3D" id="3.55.40.20">
    <property type="entry name" value="Iron/manganese superoxide dismutase, C-terminal domain"/>
    <property type="match status" value="1"/>
</dbReference>
<dbReference type="InterPro" id="IPR001189">
    <property type="entry name" value="Mn/Fe_SOD"/>
</dbReference>
<feature type="domain" description="Manganese/iron superoxide dismutase N-terminal" evidence="6">
    <location>
        <begin position="6"/>
        <end position="87"/>
    </location>
</feature>
<dbReference type="Gene3D" id="1.10.287.990">
    <property type="entry name" value="Fe,Mn superoxide dismutase (SOD) domain"/>
    <property type="match status" value="1"/>
</dbReference>
<comment type="similarity">
    <text evidence="1 5">Belongs to the iron/manganese superoxide dismutase family.</text>
</comment>
<dbReference type="EC" id="1.15.1.1" evidence="2 5"/>
<gene>
    <name evidence="8" type="ORF">L0M17_10970</name>
</gene>
<dbReference type="InterPro" id="IPR050265">
    <property type="entry name" value="Fe/Mn_Superoxide_Dismutase"/>
</dbReference>
<accession>A0ABS9U1W4</accession>
<dbReference type="Pfam" id="PF00081">
    <property type="entry name" value="Sod_Fe_N"/>
    <property type="match status" value="1"/>
</dbReference>
<keyword evidence="9" id="KW-1185">Reference proteome</keyword>
<evidence type="ECO:0000256" key="5">
    <source>
        <dbReference type="RuleBase" id="RU000414"/>
    </source>
</evidence>